<dbReference type="InterPro" id="IPR023214">
    <property type="entry name" value="HAD_sf"/>
</dbReference>
<dbReference type="PANTHER" id="PTHR47478">
    <property type="match status" value="1"/>
</dbReference>
<evidence type="ECO:0000313" key="2">
    <source>
        <dbReference type="Proteomes" id="UP001152024"/>
    </source>
</evidence>
<dbReference type="InterPro" id="IPR006439">
    <property type="entry name" value="HAD-SF_hydro_IA"/>
</dbReference>
<dbReference type="InterPro" id="IPR036412">
    <property type="entry name" value="HAD-like_sf"/>
</dbReference>
<dbReference type="Pfam" id="PF00702">
    <property type="entry name" value="Hydrolase"/>
    <property type="match status" value="1"/>
</dbReference>
<dbReference type="PRINTS" id="PR00413">
    <property type="entry name" value="HADHALOGNASE"/>
</dbReference>
<dbReference type="SFLD" id="SFLDG01129">
    <property type="entry name" value="C1.5:_HAD__Beta-PGM__Phosphata"/>
    <property type="match status" value="1"/>
</dbReference>
<keyword evidence="2" id="KW-1185">Reference proteome</keyword>
<reference evidence="1" key="1">
    <citation type="submission" date="2022-09" db="EMBL/GenBank/DDBJ databases">
        <title>Fusarium specimens isolated from Avocado Roots.</title>
        <authorList>
            <person name="Stajich J."/>
            <person name="Roper C."/>
            <person name="Heimlech-Rivalta G."/>
        </authorList>
    </citation>
    <scope>NUCLEOTIDE SEQUENCE</scope>
    <source>
        <strain evidence="1">CF00095</strain>
    </source>
</reference>
<gene>
    <name evidence="1" type="ORF">NW768_008932</name>
</gene>
<sequence length="282" mass="31965">MSLSNGSSSKPTSDVANEEILIDRIKKMSLPNDTLSKSRSGKTDEQTLIIFDLDKTLSDRDYPTRCALTAIQEQHPDFKDMSVQNLIDTYNMAHDKAYDKWLKGEIDSDDMDADKYDFFYTSLGLPEPTEDDFESFRRIYQPAYRSCRKATPGSIETLVKLRDLGYRIAIITNGRTDGQIRKAKDIGVYDLVERIITSEEVGVSKPSIEIFRYAARHFEIYPENTYMIGDSINCDIRGAIYSGLKQAVLYSPSSEESSQKVNGRDVPVINHMSKLLDLLGHD</sequence>
<organism evidence="1 2">
    <name type="scientific">Fusarium equiseti</name>
    <name type="common">Fusarium scirpi</name>
    <dbReference type="NCBI Taxonomy" id="61235"/>
    <lineage>
        <taxon>Eukaryota</taxon>
        <taxon>Fungi</taxon>
        <taxon>Dikarya</taxon>
        <taxon>Ascomycota</taxon>
        <taxon>Pezizomycotina</taxon>
        <taxon>Sordariomycetes</taxon>
        <taxon>Hypocreomycetidae</taxon>
        <taxon>Hypocreales</taxon>
        <taxon>Nectriaceae</taxon>
        <taxon>Fusarium</taxon>
        <taxon>Fusarium incarnatum-equiseti species complex</taxon>
    </lineage>
</organism>
<protein>
    <submittedName>
        <fullName evidence="1">Uncharacterized protein</fullName>
    </submittedName>
</protein>
<dbReference type="NCBIfam" id="TIGR01549">
    <property type="entry name" value="HAD-SF-IA-v1"/>
    <property type="match status" value="1"/>
</dbReference>
<name>A0ABQ8R4D1_FUSEQ</name>
<dbReference type="SFLD" id="SFLDS00003">
    <property type="entry name" value="Haloacid_Dehalogenase"/>
    <property type="match status" value="1"/>
</dbReference>
<dbReference type="EMBL" id="JAOQBH010000014">
    <property type="protein sequence ID" value="KAJ4125315.1"/>
    <property type="molecule type" value="Genomic_DNA"/>
</dbReference>
<comment type="caution">
    <text evidence="1">The sequence shown here is derived from an EMBL/GenBank/DDBJ whole genome shotgun (WGS) entry which is preliminary data.</text>
</comment>
<evidence type="ECO:0000313" key="1">
    <source>
        <dbReference type="EMBL" id="KAJ4125315.1"/>
    </source>
</evidence>
<dbReference type="Proteomes" id="UP001152024">
    <property type="component" value="Unassembled WGS sequence"/>
</dbReference>
<dbReference type="PANTHER" id="PTHR47478:SF1">
    <property type="entry name" value="PYRIMIDINE 5'-NUCLEOTIDASE YJJG"/>
    <property type="match status" value="1"/>
</dbReference>
<dbReference type="InterPro" id="IPR023198">
    <property type="entry name" value="PGP-like_dom2"/>
</dbReference>
<accession>A0ABQ8R4D1</accession>
<proteinExistence type="predicted"/>
<dbReference type="SUPFAM" id="SSF56784">
    <property type="entry name" value="HAD-like"/>
    <property type="match status" value="1"/>
</dbReference>
<dbReference type="Gene3D" id="3.40.50.1000">
    <property type="entry name" value="HAD superfamily/HAD-like"/>
    <property type="match status" value="1"/>
</dbReference>
<dbReference type="Gene3D" id="1.10.150.240">
    <property type="entry name" value="Putative phosphatase, domain 2"/>
    <property type="match status" value="1"/>
</dbReference>
<dbReference type="InterPro" id="IPR052550">
    <property type="entry name" value="Pyrimidine_5'-ntase_YjjG"/>
</dbReference>